<accession>C6HFR4</accession>
<reference evidence="3" key="1">
    <citation type="submission" date="2009-05" db="EMBL/GenBank/DDBJ databases">
        <title>The genome sequence of Ajellomyces capsulatus strain H143.</title>
        <authorList>
            <person name="Champion M."/>
            <person name="Cuomo C.A."/>
            <person name="Ma L.-J."/>
            <person name="Henn M.R."/>
            <person name="Sil A."/>
            <person name="Goldman B."/>
            <person name="Young S.K."/>
            <person name="Kodira C.D."/>
            <person name="Zeng Q."/>
            <person name="Koehrsen M."/>
            <person name="Alvarado L."/>
            <person name="Berlin A.M."/>
            <person name="Borenstein D."/>
            <person name="Chen Z."/>
            <person name="Engels R."/>
            <person name="Freedman E."/>
            <person name="Gellesch M."/>
            <person name="Goldberg J."/>
            <person name="Griggs A."/>
            <person name="Gujja S."/>
            <person name="Heiman D.I."/>
            <person name="Hepburn T.A."/>
            <person name="Howarth C."/>
            <person name="Jen D."/>
            <person name="Larson L."/>
            <person name="Lewis B."/>
            <person name="Mehta T."/>
            <person name="Park D."/>
            <person name="Pearson M."/>
            <person name="Roberts A."/>
            <person name="Saif S."/>
            <person name="Shea T.D."/>
            <person name="Shenoy N."/>
            <person name="Sisk P."/>
            <person name="Stolte C."/>
            <person name="Sykes S."/>
            <person name="Walk T."/>
            <person name="White J."/>
            <person name="Yandava C."/>
            <person name="Klein B."/>
            <person name="McEwen J.G."/>
            <person name="Puccia R."/>
            <person name="Goldman G.H."/>
            <person name="Felipe M.S."/>
            <person name="Nino-Vega G."/>
            <person name="San-Blas G."/>
            <person name="Taylor J.W."/>
            <person name="Mendoza L."/>
            <person name="Galagan J.E."/>
            <person name="Nusbaum C."/>
            <person name="Birren B.W."/>
        </authorList>
    </citation>
    <scope>NUCLEOTIDE SEQUENCE [LARGE SCALE GENOMIC DNA]</scope>
    <source>
        <strain evidence="3">H143</strain>
    </source>
</reference>
<dbReference type="EMBL" id="GG692425">
    <property type="protein sequence ID" value="EER40665.1"/>
    <property type="molecule type" value="Genomic_DNA"/>
</dbReference>
<gene>
    <name evidence="2" type="ORF">HCDG_05254</name>
</gene>
<proteinExistence type="predicted"/>
<name>C6HFR4_AJECH</name>
<sequence length="191" mass="21104">MRLSCTFLQQRQSGYELTMVNMSSDEYLGLRNRASTLVCVFDHQMQQPSALRPFPKRPPIGPQSARLHPPKGKPNRLTLSKPSPPSIHLFISLSPYLLVSSSLHFFVSPYLSHSHPHSLSLLLLLPISIARSPVSPPSSFASSPPPTSPSNFRTLHHLAPLDRPLSHRSSQPQSLRCQPCTLAAQKTGDCT</sequence>
<evidence type="ECO:0000313" key="2">
    <source>
        <dbReference type="EMBL" id="EER40665.1"/>
    </source>
</evidence>
<dbReference type="HOGENOM" id="CLU_122451_0_0_1"/>
<protein>
    <submittedName>
        <fullName evidence="2">Uncharacterized protein</fullName>
    </submittedName>
</protein>
<feature type="region of interest" description="Disordered" evidence="1">
    <location>
        <begin position="49"/>
        <end position="79"/>
    </location>
</feature>
<evidence type="ECO:0000256" key="1">
    <source>
        <dbReference type="SAM" id="MobiDB-lite"/>
    </source>
</evidence>
<evidence type="ECO:0000313" key="3">
    <source>
        <dbReference type="Proteomes" id="UP000002624"/>
    </source>
</evidence>
<dbReference type="AlphaFoldDB" id="C6HFR4"/>
<dbReference type="Proteomes" id="UP000002624">
    <property type="component" value="Unassembled WGS sequence"/>
</dbReference>
<feature type="region of interest" description="Disordered" evidence="1">
    <location>
        <begin position="135"/>
        <end position="154"/>
    </location>
</feature>
<dbReference type="VEuPathDB" id="FungiDB:HCDG_05254"/>
<organism evidence="2 3">
    <name type="scientific">Ajellomyces capsulatus (strain H143)</name>
    <name type="common">Darling's disease fungus</name>
    <name type="synonym">Histoplasma capsulatum</name>
    <dbReference type="NCBI Taxonomy" id="544712"/>
    <lineage>
        <taxon>Eukaryota</taxon>
        <taxon>Fungi</taxon>
        <taxon>Dikarya</taxon>
        <taxon>Ascomycota</taxon>
        <taxon>Pezizomycotina</taxon>
        <taxon>Eurotiomycetes</taxon>
        <taxon>Eurotiomycetidae</taxon>
        <taxon>Onygenales</taxon>
        <taxon>Ajellomycetaceae</taxon>
        <taxon>Histoplasma</taxon>
    </lineage>
</organism>